<proteinExistence type="predicted"/>
<protein>
    <submittedName>
        <fullName evidence="2">Uncharacterized protein</fullName>
    </submittedName>
</protein>
<dbReference type="EMBL" id="CP017781">
    <property type="protein sequence ID" value="AOZ68859.1"/>
    <property type="molecule type" value="Genomic_DNA"/>
</dbReference>
<evidence type="ECO:0000256" key="1">
    <source>
        <dbReference type="SAM" id="Phobius"/>
    </source>
</evidence>
<feature type="transmembrane region" description="Helical" evidence="1">
    <location>
        <begin position="26"/>
        <end position="44"/>
    </location>
</feature>
<reference evidence="2 3" key="1">
    <citation type="submission" date="2016-10" db="EMBL/GenBank/DDBJ databases">
        <title>Rhodobacter sp. LPB0142, isolated from sea water.</title>
        <authorList>
            <person name="Kim E."/>
            <person name="Yi H."/>
        </authorList>
    </citation>
    <scope>NUCLEOTIDE SEQUENCE [LARGE SCALE GENOMIC DNA]</scope>
    <source>
        <strain evidence="2 3">LPB0142</strain>
    </source>
</reference>
<name>A0A1D9MAW0_9RHOB</name>
<gene>
    <name evidence="2" type="ORF">LPB142_05605</name>
</gene>
<evidence type="ECO:0000313" key="3">
    <source>
        <dbReference type="Proteomes" id="UP000176562"/>
    </source>
</evidence>
<keyword evidence="1" id="KW-0812">Transmembrane</keyword>
<keyword evidence="3" id="KW-1185">Reference proteome</keyword>
<sequence length="59" mass="6446">MEAPFDAASWDGITGAIYAGFGSAELFWIGLCYLCVLCAVILGWRHEKHAYDAAKNGQH</sequence>
<organism evidence="2 3">
    <name type="scientific">Rhodobacter xanthinilyticus</name>
    <dbReference type="NCBI Taxonomy" id="1850250"/>
    <lineage>
        <taxon>Bacteria</taxon>
        <taxon>Pseudomonadati</taxon>
        <taxon>Pseudomonadota</taxon>
        <taxon>Alphaproteobacteria</taxon>
        <taxon>Rhodobacterales</taxon>
        <taxon>Rhodobacter group</taxon>
        <taxon>Rhodobacter</taxon>
    </lineage>
</organism>
<dbReference type="RefSeq" id="WP_071165768.1">
    <property type="nucleotide sequence ID" value="NZ_CP017781.1"/>
</dbReference>
<dbReference type="STRING" id="1850250.LPB142_05605"/>
<dbReference type="AlphaFoldDB" id="A0A1D9MAW0"/>
<accession>A0A1D9MAW0</accession>
<keyword evidence="1" id="KW-0472">Membrane</keyword>
<dbReference type="KEGG" id="rhp:LPB142_05605"/>
<evidence type="ECO:0000313" key="2">
    <source>
        <dbReference type="EMBL" id="AOZ68859.1"/>
    </source>
</evidence>
<dbReference type="Proteomes" id="UP000176562">
    <property type="component" value="Chromosome"/>
</dbReference>
<keyword evidence="1" id="KW-1133">Transmembrane helix</keyword>